<name>A0AAN4YB47_ASPOZ</name>
<dbReference type="PANTHER" id="PTHR47356:SF2">
    <property type="entry name" value="FAD-BINDING DOMAIN-CONTAINING PROTEIN-RELATED"/>
    <property type="match status" value="1"/>
</dbReference>
<dbReference type="Proteomes" id="UP001165205">
    <property type="component" value="Unassembled WGS sequence"/>
</dbReference>
<evidence type="ECO:0000313" key="3">
    <source>
        <dbReference type="Proteomes" id="UP001165205"/>
    </source>
</evidence>
<protein>
    <submittedName>
        <fullName evidence="2">Unnamed protein product</fullName>
    </submittedName>
</protein>
<dbReference type="SUPFAM" id="SSF51905">
    <property type="entry name" value="FAD/NAD(P)-binding domain"/>
    <property type="match status" value="1"/>
</dbReference>
<evidence type="ECO:0000256" key="1">
    <source>
        <dbReference type="SAM" id="Phobius"/>
    </source>
</evidence>
<comment type="caution">
    <text evidence="2">The sequence shown here is derived from an EMBL/GenBank/DDBJ whole genome shotgun (WGS) entry which is preliminary data.</text>
</comment>
<gene>
    <name evidence="2" type="ORF">Aory04_000203300</name>
</gene>
<proteinExistence type="predicted"/>
<evidence type="ECO:0000313" key="2">
    <source>
        <dbReference type="EMBL" id="GMG24874.1"/>
    </source>
</evidence>
<dbReference type="Gene3D" id="3.50.50.60">
    <property type="entry name" value="FAD/NAD(P)-binding domain"/>
    <property type="match status" value="1"/>
</dbReference>
<organism evidence="2 3">
    <name type="scientific">Aspergillus oryzae</name>
    <name type="common">Yellow koji mold</name>
    <dbReference type="NCBI Taxonomy" id="5062"/>
    <lineage>
        <taxon>Eukaryota</taxon>
        <taxon>Fungi</taxon>
        <taxon>Dikarya</taxon>
        <taxon>Ascomycota</taxon>
        <taxon>Pezizomycotina</taxon>
        <taxon>Eurotiomycetes</taxon>
        <taxon>Eurotiomycetidae</taxon>
        <taxon>Eurotiales</taxon>
        <taxon>Aspergillaceae</taxon>
        <taxon>Aspergillus</taxon>
        <taxon>Aspergillus subgen. Circumdati</taxon>
    </lineage>
</organism>
<feature type="transmembrane region" description="Helical" evidence="1">
    <location>
        <begin position="156"/>
        <end position="176"/>
    </location>
</feature>
<dbReference type="GO" id="GO:0004497">
    <property type="term" value="F:monooxygenase activity"/>
    <property type="evidence" value="ECO:0007669"/>
    <property type="project" value="InterPro"/>
</dbReference>
<dbReference type="InterPro" id="IPR050562">
    <property type="entry name" value="FAD_mOase_fung"/>
</dbReference>
<dbReference type="EMBL" id="BSYA01000014">
    <property type="protein sequence ID" value="GMG24874.1"/>
    <property type="molecule type" value="Genomic_DNA"/>
</dbReference>
<sequence length="179" mass="20330">MTVDQSSSEAKVECADGSIISGDLVVGADGTHSVSRGEILRWNGSLQAPQDLRKVASCARSDKPEKDMDLAAWEESRKQRMRRFYTYSWILARSEAFSGPWFKALGLYIGFFHGEQVISYISDISSESECLDYLPQPDYHLKSQSKMDQGGLNQMNYLYVKLAFWLLDVLITIWSFCFV</sequence>
<dbReference type="InterPro" id="IPR036188">
    <property type="entry name" value="FAD/NAD-bd_sf"/>
</dbReference>
<keyword evidence="1" id="KW-0472">Membrane</keyword>
<accession>A0AAN4YB47</accession>
<keyword evidence="1" id="KW-0812">Transmembrane</keyword>
<reference evidence="2" key="1">
    <citation type="submission" date="2023-04" db="EMBL/GenBank/DDBJ databases">
        <title>Aspergillus oryzae NBRC 4228.</title>
        <authorList>
            <person name="Ichikawa N."/>
            <person name="Sato H."/>
            <person name="Tonouchi N."/>
        </authorList>
    </citation>
    <scope>NUCLEOTIDE SEQUENCE</scope>
    <source>
        <strain evidence="2">NBRC 4228</strain>
    </source>
</reference>
<dbReference type="PANTHER" id="PTHR47356">
    <property type="entry name" value="FAD-DEPENDENT MONOOXYGENASE ASQG-RELATED"/>
    <property type="match status" value="1"/>
</dbReference>
<dbReference type="AlphaFoldDB" id="A0AAN4YB47"/>
<keyword evidence="1" id="KW-1133">Transmembrane helix</keyword>